<reference evidence="1 2" key="1">
    <citation type="submission" date="2019-03" db="EMBL/GenBank/DDBJ databases">
        <title>The genome sequence of a newly discovered highly antifungal drug resistant Aspergillus species, Aspergillus tanneri NIH 1004.</title>
        <authorList>
            <person name="Mounaud S."/>
            <person name="Singh I."/>
            <person name="Joardar V."/>
            <person name="Pakala S."/>
            <person name="Pakala S."/>
            <person name="Venepally P."/>
            <person name="Hoover J."/>
            <person name="Nierman W."/>
            <person name="Chung J."/>
            <person name="Losada L."/>
        </authorList>
    </citation>
    <scope>NUCLEOTIDE SEQUENCE [LARGE SCALE GENOMIC DNA]</scope>
    <source>
        <strain evidence="1 2">NIH1004</strain>
    </source>
</reference>
<protein>
    <submittedName>
        <fullName evidence="1">Uncharacterized protein</fullName>
    </submittedName>
</protein>
<keyword evidence="2" id="KW-1185">Reference proteome</keyword>
<comment type="caution">
    <text evidence="1">The sequence shown here is derived from an EMBL/GenBank/DDBJ whole genome shotgun (WGS) entry which is preliminary data.</text>
</comment>
<dbReference type="Proteomes" id="UP000308092">
    <property type="component" value="Unassembled WGS sequence"/>
</dbReference>
<gene>
    <name evidence="1" type="ORF">EYZ11_003411</name>
</gene>
<name>A0A4S3JNC0_9EURO</name>
<evidence type="ECO:0000313" key="2">
    <source>
        <dbReference type="Proteomes" id="UP000308092"/>
    </source>
</evidence>
<proteinExistence type="predicted"/>
<accession>A0A4S3JNC0</accession>
<evidence type="ECO:0000313" key="1">
    <source>
        <dbReference type="EMBL" id="THC97093.1"/>
    </source>
</evidence>
<dbReference type="AlphaFoldDB" id="A0A4S3JNC0"/>
<organism evidence="1 2">
    <name type="scientific">Aspergillus tanneri</name>
    <dbReference type="NCBI Taxonomy" id="1220188"/>
    <lineage>
        <taxon>Eukaryota</taxon>
        <taxon>Fungi</taxon>
        <taxon>Dikarya</taxon>
        <taxon>Ascomycota</taxon>
        <taxon>Pezizomycotina</taxon>
        <taxon>Eurotiomycetes</taxon>
        <taxon>Eurotiomycetidae</taxon>
        <taxon>Eurotiales</taxon>
        <taxon>Aspergillaceae</taxon>
        <taxon>Aspergillus</taxon>
        <taxon>Aspergillus subgen. Circumdati</taxon>
    </lineage>
</organism>
<dbReference type="VEuPathDB" id="FungiDB:EYZ11_003411"/>
<sequence length="30" mass="3094">MDISVVVIASDSTGCSTALIRKSVIPVDDT</sequence>
<dbReference type="EMBL" id="SOSA01000087">
    <property type="protein sequence ID" value="THC97093.1"/>
    <property type="molecule type" value="Genomic_DNA"/>
</dbReference>